<accession>A0ABZ2J1M8</accession>
<dbReference type="EMBL" id="CP146612">
    <property type="protein sequence ID" value="WWX24711.1"/>
    <property type="molecule type" value="Genomic_DNA"/>
</dbReference>
<dbReference type="Proteomes" id="UP001375370">
    <property type="component" value="Chromosome"/>
</dbReference>
<gene>
    <name evidence="1" type="ORF">V8247_05435</name>
</gene>
<evidence type="ECO:0000313" key="1">
    <source>
        <dbReference type="EMBL" id="WWX24711.1"/>
    </source>
</evidence>
<dbReference type="RefSeq" id="WP_338736828.1">
    <property type="nucleotide sequence ID" value="NZ_CP146612.1"/>
</dbReference>
<name>A0ABZ2J1M8_9CHLR</name>
<protein>
    <submittedName>
        <fullName evidence="1">Uncharacterized protein</fullName>
    </submittedName>
</protein>
<evidence type="ECO:0000313" key="2">
    <source>
        <dbReference type="Proteomes" id="UP001375370"/>
    </source>
</evidence>
<proteinExistence type="predicted"/>
<organism evidence="1 2">
    <name type="scientific">Candidatus Dehalogenimonas loeffleri</name>
    <dbReference type="NCBI Taxonomy" id="3127115"/>
    <lineage>
        <taxon>Bacteria</taxon>
        <taxon>Bacillati</taxon>
        <taxon>Chloroflexota</taxon>
        <taxon>Dehalococcoidia</taxon>
        <taxon>Dehalococcoidales</taxon>
        <taxon>Dehalococcoidaceae</taxon>
        <taxon>Dehalogenimonas</taxon>
    </lineage>
</organism>
<keyword evidence="2" id="KW-1185">Reference proteome</keyword>
<reference evidence="1 2" key="1">
    <citation type="submission" date="2024-03" db="EMBL/GenBank/DDBJ databases">
        <title>A Dehalogenimonas Isolated from Estuarine Sediments Dihaloeliminates Chlorinated Alkanes.</title>
        <authorList>
            <person name="Yang Y."/>
            <person name="Wang H."/>
        </authorList>
    </citation>
    <scope>NUCLEOTIDE SEQUENCE [LARGE SCALE GENOMIC DNA]</scope>
    <source>
        <strain evidence="1 2">W</strain>
    </source>
</reference>
<sequence length="102" mass="11414">MIDLTSLRPGQTYKVNGIKGSPSFHKWCNRIGLVMDNEFEITRVIPVVLNPDDVNRPITWIEFLVNGHLIRLSPDEFRCLTVEPGSLPMMAFAGTRSSVSVA</sequence>